<dbReference type="InterPro" id="IPR036388">
    <property type="entry name" value="WH-like_DNA-bd_sf"/>
</dbReference>
<comment type="caution">
    <text evidence="2">The sequence shown here is derived from an EMBL/GenBank/DDBJ whole genome shotgun (WGS) entry which is preliminary data.</text>
</comment>
<feature type="domain" description="HTH marR-type" evidence="1">
    <location>
        <begin position="14"/>
        <end position="150"/>
    </location>
</feature>
<dbReference type="PROSITE" id="PS50995">
    <property type="entry name" value="HTH_MARR_2"/>
    <property type="match status" value="1"/>
</dbReference>
<reference evidence="3" key="1">
    <citation type="journal article" date="2019" name="Int. J. Syst. Evol. Microbiol.">
        <title>The Global Catalogue of Microorganisms (GCM) 10K type strain sequencing project: providing services to taxonomists for standard genome sequencing and annotation.</title>
        <authorList>
            <consortium name="The Broad Institute Genomics Platform"/>
            <consortium name="The Broad Institute Genome Sequencing Center for Infectious Disease"/>
            <person name="Wu L."/>
            <person name="Ma J."/>
        </authorList>
    </citation>
    <scope>NUCLEOTIDE SEQUENCE [LARGE SCALE GENOMIC DNA]</scope>
    <source>
        <strain evidence="3">CGMCC 4.7683</strain>
    </source>
</reference>
<sequence>MGVMSEPRWLSDEEQKVWRDFSAATRMLQAHLEGQLQHEAGMPHTYYEVLVALSEAPGRRLRMSELADARKASRSRLSHAVARLEANGWVRRESCPTDKRGSWAVLTDDGFAALEEAAPGHVEAVRESLFDPLTPGQVKALGEISAAVLARLSPKCAAAEAEMALREESLPDLGETAELAKAD</sequence>
<evidence type="ECO:0000313" key="3">
    <source>
        <dbReference type="Proteomes" id="UP000635387"/>
    </source>
</evidence>
<dbReference type="PANTHER" id="PTHR33164">
    <property type="entry name" value="TRANSCRIPTIONAL REGULATOR, MARR FAMILY"/>
    <property type="match status" value="1"/>
</dbReference>
<dbReference type="InterPro" id="IPR000835">
    <property type="entry name" value="HTH_MarR-typ"/>
</dbReference>
<name>A0ABQ3L8E5_9PSEU</name>
<dbReference type="Gene3D" id="1.10.10.10">
    <property type="entry name" value="Winged helix-like DNA-binding domain superfamily/Winged helix DNA-binding domain"/>
    <property type="match status" value="1"/>
</dbReference>
<keyword evidence="3" id="KW-1185">Reference proteome</keyword>
<dbReference type="PANTHER" id="PTHR33164:SF99">
    <property type="entry name" value="MARR FAMILY REGULATORY PROTEIN"/>
    <property type="match status" value="1"/>
</dbReference>
<dbReference type="Pfam" id="PF12802">
    <property type="entry name" value="MarR_2"/>
    <property type="match status" value="1"/>
</dbReference>
<accession>A0ABQ3L8E5</accession>
<dbReference type="InterPro" id="IPR036390">
    <property type="entry name" value="WH_DNA-bd_sf"/>
</dbReference>
<dbReference type="InterPro" id="IPR039422">
    <property type="entry name" value="MarR/SlyA-like"/>
</dbReference>
<dbReference type="SUPFAM" id="SSF46785">
    <property type="entry name" value="Winged helix' DNA-binding domain"/>
    <property type="match status" value="1"/>
</dbReference>
<gene>
    <name evidence="2" type="ORF">GCM10017790_14460</name>
</gene>
<dbReference type="Proteomes" id="UP000635387">
    <property type="component" value="Unassembled WGS sequence"/>
</dbReference>
<evidence type="ECO:0000313" key="2">
    <source>
        <dbReference type="EMBL" id="GHH07562.1"/>
    </source>
</evidence>
<evidence type="ECO:0000259" key="1">
    <source>
        <dbReference type="PROSITE" id="PS50995"/>
    </source>
</evidence>
<protein>
    <submittedName>
        <fullName evidence="2">MarR family transcriptional regulator</fullName>
    </submittedName>
</protein>
<proteinExistence type="predicted"/>
<dbReference type="EMBL" id="BNAY01000001">
    <property type="protein sequence ID" value="GHH07562.1"/>
    <property type="molecule type" value="Genomic_DNA"/>
</dbReference>
<dbReference type="SMART" id="SM00347">
    <property type="entry name" value="HTH_MARR"/>
    <property type="match status" value="1"/>
</dbReference>
<organism evidence="2 3">
    <name type="scientific">Amycolatopsis oliviviridis</name>
    <dbReference type="NCBI Taxonomy" id="1471590"/>
    <lineage>
        <taxon>Bacteria</taxon>
        <taxon>Bacillati</taxon>
        <taxon>Actinomycetota</taxon>
        <taxon>Actinomycetes</taxon>
        <taxon>Pseudonocardiales</taxon>
        <taxon>Pseudonocardiaceae</taxon>
        <taxon>Amycolatopsis</taxon>
    </lineage>
</organism>